<comment type="catalytic activity">
    <reaction evidence="1 10 11">
        <text>Thiol-dependent hydrolysis of ester, thioester, amide, peptide and isopeptide bonds formed by the C-terminal Gly of ubiquitin (a 76-residue protein attached to proteins as an intracellular targeting signal).</text>
        <dbReference type="EC" id="3.4.19.12"/>
    </reaction>
</comment>
<dbReference type="GO" id="GO:0016579">
    <property type="term" value="P:protein deubiquitination"/>
    <property type="evidence" value="ECO:0007669"/>
    <property type="project" value="TreeGrafter"/>
</dbReference>
<dbReference type="Pfam" id="PF01088">
    <property type="entry name" value="Peptidase_C12"/>
    <property type="match status" value="1"/>
</dbReference>
<keyword evidence="7 10" id="KW-0788">Thiol protease</keyword>
<evidence type="ECO:0000256" key="4">
    <source>
        <dbReference type="ARBA" id="ARBA00022670"/>
    </source>
</evidence>
<feature type="site" description="Important for enzyme activity" evidence="10">
    <location>
        <position position="183"/>
    </location>
</feature>
<dbReference type="PANTHER" id="PTHR10589:SF17">
    <property type="entry name" value="UBIQUITIN CARBOXYL-TERMINAL HYDROLASE"/>
    <property type="match status" value="1"/>
</dbReference>
<dbReference type="GO" id="GO:0006511">
    <property type="term" value="P:ubiquitin-dependent protein catabolic process"/>
    <property type="evidence" value="ECO:0007669"/>
    <property type="project" value="UniProtKB-UniRule"/>
</dbReference>
<accession>C1BQ84</accession>
<feature type="active site" description="Nucleophile" evidence="10">
    <location>
        <position position="95"/>
    </location>
</feature>
<reference evidence="13" key="1">
    <citation type="submission" date="2009-03" db="EMBL/GenBank/DDBJ databases">
        <title>Caligus rogercresseyi ESTs and full-length cDNAs.</title>
        <authorList>
            <person name="Yasuike M."/>
            <person name="von Schalburg K."/>
            <person name="Cooper G."/>
            <person name="Leong J."/>
            <person name="Jones S.R.M."/>
            <person name="Koop B.F."/>
        </authorList>
    </citation>
    <scope>NUCLEOTIDE SEQUENCE</scope>
    <source>
        <tissue evidence="13">Whole tissue</tissue>
    </source>
</reference>
<dbReference type="InterPro" id="IPR001578">
    <property type="entry name" value="Peptidase_C12_UCH"/>
</dbReference>
<evidence type="ECO:0000256" key="3">
    <source>
        <dbReference type="ARBA" id="ARBA00012759"/>
    </source>
</evidence>
<evidence type="ECO:0000256" key="5">
    <source>
        <dbReference type="ARBA" id="ARBA00022786"/>
    </source>
</evidence>
<keyword evidence="5 10" id="KW-0833">Ubl conjugation pathway</keyword>
<dbReference type="FunFam" id="3.40.532.10:FF:000006">
    <property type="entry name" value="Ubiquitin carboxyl-terminal hydrolase"/>
    <property type="match status" value="1"/>
</dbReference>
<dbReference type="AlphaFoldDB" id="C1BQ84"/>
<dbReference type="PRINTS" id="PR00707">
    <property type="entry name" value="UBCTHYDRLASE"/>
</dbReference>
<dbReference type="EMBL" id="BT076763">
    <property type="protein sequence ID" value="ACO11187.1"/>
    <property type="molecule type" value="mRNA"/>
</dbReference>
<evidence type="ECO:0000256" key="2">
    <source>
        <dbReference type="ARBA" id="ARBA00009326"/>
    </source>
</evidence>
<keyword evidence="6 10" id="KW-0378">Hydrolase</keyword>
<dbReference type="GO" id="GO:0004843">
    <property type="term" value="F:cysteine-type deubiquitinase activity"/>
    <property type="evidence" value="ECO:0007669"/>
    <property type="project" value="UniProtKB-UniRule"/>
</dbReference>
<evidence type="ECO:0000256" key="8">
    <source>
        <dbReference type="ARBA" id="ARBA00055560"/>
    </source>
</evidence>
<evidence type="ECO:0000256" key="11">
    <source>
        <dbReference type="RuleBase" id="RU361215"/>
    </source>
</evidence>
<sequence>MSDDKGDTKVPQRWLPIECNPDTMNKFLYQCGMPKSWGVSDVFGLDEPLLAMLPKPVLGIMLLYPIGEDLVPEGVVEEENKDGVYFMKQTIGNACGTVAMIHCIANNLESIKVEGGFLKDFLDQSMGKSADEKANILEYDKDVCNSHDEVARAGQSAVPNLNDNVDYHFVALIEKNGTLYELDGRKSGPINRGPTTKESFVVDAAQICKKYMELDPGNIRFSVLALTPSE</sequence>
<keyword evidence="4 10" id="KW-0645">Protease</keyword>
<dbReference type="InterPro" id="IPR036959">
    <property type="entry name" value="Peptidase_C12_UCH_sf"/>
</dbReference>
<protein>
    <recommendedName>
        <fullName evidence="9 11">Ubiquitin carboxyl-terminal hydrolase</fullName>
        <ecNumber evidence="3 11">3.4.19.12</ecNumber>
    </recommendedName>
</protein>
<comment type="function">
    <text evidence="8">Ubiquitin-protein hydrolase is involved both in the processing of ubiquitin precursors and of ubiquitinated proteins. This enzyme is a thiol protease that recognizes and hydrolyzes a peptide bond at the C-terminal glycine of ubiquitin.</text>
</comment>
<evidence type="ECO:0000313" key="13">
    <source>
        <dbReference type="EMBL" id="ACO11187.1"/>
    </source>
</evidence>
<evidence type="ECO:0000256" key="7">
    <source>
        <dbReference type="ARBA" id="ARBA00022807"/>
    </source>
</evidence>
<evidence type="ECO:0000256" key="9">
    <source>
        <dbReference type="ARBA" id="ARBA00073226"/>
    </source>
</evidence>
<dbReference type="Gene3D" id="3.40.532.10">
    <property type="entry name" value="Peptidase C12, ubiquitin carboxyl-terminal hydrolase"/>
    <property type="match status" value="1"/>
</dbReference>
<organism evidence="13">
    <name type="scientific">Caligus rogercresseyi</name>
    <name type="common">Sea louse</name>
    <dbReference type="NCBI Taxonomy" id="217165"/>
    <lineage>
        <taxon>Eukaryota</taxon>
        <taxon>Metazoa</taxon>
        <taxon>Ecdysozoa</taxon>
        <taxon>Arthropoda</taxon>
        <taxon>Crustacea</taxon>
        <taxon>Multicrustacea</taxon>
        <taxon>Hexanauplia</taxon>
        <taxon>Copepoda</taxon>
        <taxon>Siphonostomatoida</taxon>
        <taxon>Caligidae</taxon>
        <taxon>Caligus</taxon>
    </lineage>
</organism>
<proteinExistence type="evidence at transcript level"/>
<comment type="similarity">
    <text evidence="2 10 11">Belongs to the peptidase C12 family.</text>
</comment>
<dbReference type="GO" id="GO:0005737">
    <property type="term" value="C:cytoplasm"/>
    <property type="evidence" value="ECO:0007669"/>
    <property type="project" value="TreeGrafter"/>
</dbReference>
<evidence type="ECO:0000256" key="1">
    <source>
        <dbReference type="ARBA" id="ARBA00000707"/>
    </source>
</evidence>
<dbReference type="EC" id="3.4.19.12" evidence="3 11"/>
<dbReference type="CDD" id="cd09616">
    <property type="entry name" value="Peptidase_C12_UCH_L1_L3"/>
    <property type="match status" value="1"/>
</dbReference>
<dbReference type="PANTHER" id="PTHR10589">
    <property type="entry name" value="UBIQUITIN CARBOXYL-TERMINAL HYDROLASE"/>
    <property type="match status" value="1"/>
</dbReference>
<evidence type="ECO:0000256" key="10">
    <source>
        <dbReference type="PROSITE-ProRule" id="PRU01393"/>
    </source>
</evidence>
<evidence type="ECO:0000256" key="6">
    <source>
        <dbReference type="ARBA" id="ARBA00022801"/>
    </source>
</evidence>
<feature type="active site" description="Proton donor" evidence="10">
    <location>
        <position position="168"/>
    </location>
</feature>
<dbReference type="PROSITE" id="PS52048">
    <property type="entry name" value="UCH_DOMAIN"/>
    <property type="match status" value="1"/>
</dbReference>
<gene>
    <name evidence="13" type="primary">UCHL3</name>
</gene>
<dbReference type="InterPro" id="IPR038765">
    <property type="entry name" value="Papain-like_cys_pep_sf"/>
</dbReference>
<feature type="domain" description="UCH catalytic" evidence="12">
    <location>
        <begin position="13"/>
        <end position="228"/>
    </location>
</feature>
<dbReference type="SUPFAM" id="SSF54001">
    <property type="entry name" value="Cysteine proteinases"/>
    <property type="match status" value="1"/>
</dbReference>
<evidence type="ECO:0000259" key="12">
    <source>
        <dbReference type="PROSITE" id="PS52048"/>
    </source>
</evidence>
<name>C1BQ84_CALRO</name>
<feature type="site" description="Transition state stabilizer" evidence="10">
    <location>
        <position position="89"/>
    </location>
</feature>